<evidence type="ECO:0000259" key="6">
    <source>
        <dbReference type="PROSITE" id="PS50072"/>
    </source>
</evidence>
<dbReference type="GO" id="GO:0006457">
    <property type="term" value="P:protein folding"/>
    <property type="evidence" value="ECO:0007669"/>
    <property type="project" value="InterPro"/>
</dbReference>
<accession>G4TR88</accession>
<dbReference type="PROSITE" id="PS00170">
    <property type="entry name" value="CSA_PPIASE_1"/>
    <property type="match status" value="1"/>
</dbReference>
<dbReference type="STRING" id="1109443.G4TR88"/>
<proteinExistence type="predicted"/>
<gene>
    <name evidence="7" type="ORF">PIIN_07785</name>
</gene>
<dbReference type="GO" id="GO:0016018">
    <property type="term" value="F:cyclosporin A binding"/>
    <property type="evidence" value="ECO:0007669"/>
    <property type="project" value="TreeGrafter"/>
</dbReference>
<evidence type="ECO:0000313" key="8">
    <source>
        <dbReference type="Proteomes" id="UP000007148"/>
    </source>
</evidence>
<dbReference type="GO" id="GO:0005737">
    <property type="term" value="C:cytoplasm"/>
    <property type="evidence" value="ECO:0007669"/>
    <property type="project" value="TreeGrafter"/>
</dbReference>
<organism evidence="7 8">
    <name type="scientific">Serendipita indica (strain DSM 11827)</name>
    <name type="common">Root endophyte fungus</name>
    <name type="synonym">Piriformospora indica</name>
    <dbReference type="NCBI Taxonomy" id="1109443"/>
    <lineage>
        <taxon>Eukaryota</taxon>
        <taxon>Fungi</taxon>
        <taxon>Dikarya</taxon>
        <taxon>Basidiomycota</taxon>
        <taxon>Agaricomycotina</taxon>
        <taxon>Agaricomycetes</taxon>
        <taxon>Sebacinales</taxon>
        <taxon>Serendipitaceae</taxon>
        <taxon>Serendipita</taxon>
    </lineage>
</organism>
<evidence type="ECO:0000256" key="5">
    <source>
        <dbReference type="SAM" id="MobiDB-lite"/>
    </source>
</evidence>
<dbReference type="InterPro" id="IPR002130">
    <property type="entry name" value="Cyclophilin-type_PPIase_dom"/>
</dbReference>
<evidence type="ECO:0000256" key="4">
    <source>
        <dbReference type="ARBA" id="ARBA00023235"/>
    </source>
</evidence>
<reference evidence="7 8" key="1">
    <citation type="journal article" date="2011" name="PLoS Pathog.">
        <title>Endophytic Life Strategies Decoded by Genome and Transcriptome Analyses of the Mutualistic Root Symbiont Piriformospora indica.</title>
        <authorList>
            <person name="Zuccaro A."/>
            <person name="Lahrmann U."/>
            <person name="Guldener U."/>
            <person name="Langen G."/>
            <person name="Pfiffi S."/>
            <person name="Biedenkopf D."/>
            <person name="Wong P."/>
            <person name="Samans B."/>
            <person name="Grimm C."/>
            <person name="Basiewicz M."/>
            <person name="Murat C."/>
            <person name="Martin F."/>
            <person name="Kogel K.H."/>
        </authorList>
    </citation>
    <scope>NUCLEOTIDE SEQUENCE [LARGE SCALE GENOMIC DNA]</scope>
    <source>
        <strain evidence="7 8">DSM 11827</strain>
    </source>
</reference>
<evidence type="ECO:0000256" key="1">
    <source>
        <dbReference type="ARBA" id="ARBA00000971"/>
    </source>
</evidence>
<dbReference type="PRINTS" id="PR00153">
    <property type="entry name" value="CSAPPISMRASE"/>
</dbReference>
<feature type="region of interest" description="Disordered" evidence="5">
    <location>
        <begin position="219"/>
        <end position="302"/>
    </location>
</feature>
<evidence type="ECO:0000256" key="2">
    <source>
        <dbReference type="ARBA" id="ARBA00013194"/>
    </source>
</evidence>
<dbReference type="OMA" id="WIPIVAR"/>
<evidence type="ECO:0000256" key="3">
    <source>
        <dbReference type="ARBA" id="ARBA00023110"/>
    </source>
</evidence>
<dbReference type="Pfam" id="PF00160">
    <property type="entry name" value="Pro_isomerase"/>
    <property type="match status" value="1"/>
</dbReference>
<sequence>MAAVRRPRVFMDITIDGVSAGRQVSLSYAITIGIHNHLVSSSNSMWILFPKPLKSTPKFTRRTFVCNALCSFRALCTGERGKSPSGHSLHYKNSIFHRVIPEFMIQGGGEAHWLLIESDFTKRNGTGGESIYGAPFPDEDLSLAVDAPGLLVMANRGAHTNSSQFFVTLAPAEHLTGKHVVFGKVVRGMEVVKAIEAVPTDAKDVPLKRVEVVNCGELEFRGPPGGAQPQAQSTPVKRERSASISSSESSQSSDEERRERKRRRKEEKREAKRRRKEEKRRDKEARKAKEVEKSDHVVNETEEEYDARLLREEEERLAAARAEKERREREEAKMGRIDERTGIRYKGMYVLLLNDIPNDVRSRANALRRPGEVSNAILGHNSTFRFDYQHDMGFILELCFVSATMTSHKSGQNLGTHPAEPMESLSQNTSSMIPQFHNKSGIFIPPK</sequence>
<dbReference type="SUPFAM" id="SSF50891">
    <property type="entry name" value="Cyclophilin-like"/>
    <property type="match status" value="1"/>
</dbReference>
<feature type="compositionally biased region" description="Basic residues" evidence="5">
    <location>
        <begin position="259"/>
        <end position="278"/>
    </location>
</feature>
<dbReference type="OrthoDB" id="407558at2759"/>
<feature type="compositionally biased region" description="Basic and acidic residues" evidence="5">
    <location>
        <begin position="279"/>
        <end position="299"/>
    </location>
</feature>
<dbReference type="PANTHER" id="PTHR11071:SF561">
    <property type="entry name" value="PEPTIDYL-PROLYL CIS-TRANS ISOMERASE D-RELATED"/>
    <property type="match status" value="1"/>
</dbReference>
<feature type="compositionally biased region" description="Low complexity" evidence="5">
    <location>
        <begin position="242"/>
        <end position="252"/>
    </location>
</feature>
<dbReference type="GO" id="GO:0003755">
    <property type="term" value="F:peptidyl-prolyl cis-trans isomerase activity"/>
    <property type="evidence" value="ECO:0007669"/>
    <property type="project" value="UniProtKB-KW"/>
</dbReference>
<evidence type="ECO:0000313" key="7">
    <source>
        <dbReference type="EMBL" id="CCA73831.1"/>
    </source>
</evidence>
<name>G4TR88_SERID</name>
<dbReference type="AlphaFoldDB" id="G4TR88"/>
<protein>
    <recommendedName>
        <fullName evidence="2">peptidylprolyl isomerase</fullName>
        <ecNumber evidence="2">5.2.1.8</ecNumber>
    </recommendedName>
</protein>
<dbReference type="InParanoid" id="G4TR88"/>
<keyword evidence="8" id="KW-1185">Reference proteome</keyword>
<feature type="domain" description="PPIase cyclophilin-type" evidence="6">
    <location>
        <begin position="71"/>
        <end position="217"/>
    </location>
</feature>
<dbReference type="EMBL" id="CAFZ01000256">
    <property type="protein sequence ID" value="CCA73831.1"/>
    <property type="molecule type" value="Genomic_DNA"/>
</dbReference>
<dbReference type="EC" id="5.2.1.8" evidence="2"/>
<keyword evidence="4" id="KW-0413">Isomerase</keyword>
<dbReference type="HOGENOM" id="CLU_612680_0_0_1"/>
<comment type="caution">
    <text evidence="7">The sequence shown here is derived from an EMBL/GenBank/DDBJ whole genome shotgun (WGS) entry which is preliminary data.</text>
</comment>
<dbReference type="PANTHER" id="PTHR11071">
    <property type="entry name" value="PEPTIDYL-PROLYL CIS-TRANS ISOMERASE"/>
    <property type="match status" value="1"/>
</dbReference>
<keyword evidence="3" id="KW-0697">Rotamase</keyword>
<dbReference type="Gene3D" id="2.40.100.10">
    <property type="entry name" value="Cyclophilin-like"/>
    <property type="match status" value="1"/>
</dbReference>
<dbReference type="InterPro" id="IPR020892">
    <property type="entry name" value="Cyclophilin-type_PPIase_CS"/>
</dbReference>
<dbReference type="eggNOG" id="KOG0546">
    <property type="taxonomic scope" value="Eukaryota"/>
</dbReference>
<dbReference type="FunFam" id="2.40.100.10:FF:000025">
    <property type="entry name" value="Peptidyl-prolyl cis-trans isomerase CYP19-2"/>
    <property type="match status" value="1"/>
</dbReference>
<dbReference type="PROSITE" id="PS50072">
    <property type="entry name" value="CSA_PPIASE_2"/>
    <property type="match status" value="1"/>
</dbReference>
<dbReference type="InterPro" id="IPR029000">
    <property type="entry name" value="Cyclophilin-like_dom_sf"/>
</dbReference>
<comment type="catalytic activity">
    <reaction evidence="1">
        <text>[protein]-peptidylproline (omega=180) = [protein]-peptidylproline (omega=0)</text>
        <dbReference type="Rhea" id="RHEA:16237"/>
        <dbReference type="Rhea" id="RHEA-COMP:10747"/>
        <dbReference type="Rhea" id="RHEA-COMP:10748"/>
        <dbReference type="ChEBI" id="CHEBI:83833"/>
        <dbReference type="ChEBI" id="CHEBI:83834"/>
        <dbReference type="EC" id="5.2.1.8"/>
    </reaction>
</comment>
<dbReference type="Proteomes" id="UP000007148">
    <property type="component" value="Unassembled WGS sequence"/>
</dbReference>